<sequence length="628" mass="72290">MDNYRPKRLCTGKNSENYKFTVVDTTYEENISTIHDLCCDVWHQIFNYFKMMNLFKTFASITVASDQVLLNANNHFLFRGLTLHVATRNLPEQIYFNRIISLTLHETAYLTIIEHCSALRSLKLVGTTEWITSIIRKIIQRSIKLEQFTVNIDRVESLSELLKSILSILSLRRVEVWADELAEIGKLCTVAVIPSKVEQFIMSTCSTVEWNDLFYMSPYFVNIRLLSIGSISNNQKSMPSFICHNLHTLSLELHEVSFNWIAQLVATIPCLKKLELYGLVDDEGFIINQGWTHLFKSTPTLVRIFVSLSVEQGRESYQSEKIQAILRIFNLNLTCNDDENDYYLSHGNVHRWINMNNRCLFCGKWATTVCCLSCREMSRSAMFDTLLIQFNNASIADDYYNQIKIISQQIETLEWILPPIRFTPVTYFDPTVHKIDQDAKLYVQKASLDVRNMVPIEVTGNGNCLYNSVICLSGTAVLTPSELRVRTLIELVKNEVFYSNRFAHIVGSLYEAMKNIARNFSFSELYEIVGLSNVLKCNIRSVYPVIDYRQDLSIMNNTFEHAHSNPSSNTIFIFWTHTQSEMHVRNSNSGNWTPNHFVPLLLPLDDAAFEINPSEQEPVYLATVSVSF</sequence>
<dbReference type="CDD" id="cd22791">
    <property type="entry name" value="OTU_VRTN"/>
    <property type="match status" value="1"/>
</dbReference>
<accession>A0A813U025</accession>
<dbReference type="Proteomes" id="UP000663845">
    <property type="component" value="Unassembled WGS sequence"/>
</dbReference>
<evidence type="ECO:0008006" key="3">
    <source>
        <dbReference type="Google" id="ProtNLM"/>
    </source>
</evidence>
<evidence type="ECO:0000313" key="1">
    <source>
        <dbReference type="EMBL" id="CAF0815710.1"/>
    </source>
</evidence>
<dbReference type="InterPro" id="IPR032675">
    <property type="entry name" value="LRR_dom_sf"/>
</dbReference>
<protein>
    <recommendedName>
        <fullName evidence="3">OTU domain-containing protein</fullName>
    </recommendedName>
</protein>
<proteinExistence type="predicted"/>
<reference evidence="1" key="1">
    <citation type="submission" date="2021-02" db="EMBL/GenBank/DDBJ databases">
        <authorList>
            <person name="Nowell W R."/>
        </authorList>
    </citation>
    <scope>NUCLEOTIDE SEQUENCE</scope>
</reference>
<organism evidence="1 2">
    <name type="scientific">Adineta steineri</name>
    <dbReference type="NCBI Taxonomy" id="433720"/>
    <lineage>
        <taxon>Eukaryota</taxon>
        <taxon>Metazoa</taxon>
        <taxon>Spiralia</taxon>
        <taxon>Gnathifera</taxon>
        <taxon>Rotifera</taxon>
        <taxon>Eurotatoria</taxon>
        <taxon>Bdelloidea</taxon>
        <taxon>Adinetida</taxon>
        <taxon>Adinetidae</taxon>
        <taxon>Adineta</taxon>
    </lineage>
</organism>
<comment type="caution">
    <text evidence="1">The sequence shown here is derived from an EMBL/GenBank/DDBJ whole genome shotgun (WGS) entry which is preliminary data.</text>
</comment>
<dbReference type="AlphaFoldDB" id="A0A813U025"/>
<dbReference type="EMBL" id="CAJNOG010000037">
    <property type="protein sequence ID" value="CAF0815710.1"/>
    <property type="molecule type" value="Genomic_DNA"/>
</dbReference>
<name>A0A813U025_9BILA</name>
<evidence type="ECO:0000313" key="2">
    <source>
        <dbReference type="Proteomes" id="UP000663845"/>
    </source>
</evidence>
<gene>
    <name evidence="1" type="ORF">JYZ213_LOCUS6025</name>
</gene>
<dbReference type="InterPro" id="IPR047273">
    <property type="entry name" value="VRTN_OTU_dom"/>
</dbReference>
<dbReference type="SUPFAM" id="SSF52047">
    <property type="entry name" value="RNI-like"/>
    <property type="match status" value="1"/>
</dbReference>
<dbReference type="Gene3D" id="3.80.10.10">
    <property type="entry name" value="Ribonuclease Inhibitor"/>
    <property type="match status" value="1"/>
</dbReference>